<dbReference type="EMBL" id="BAABGJ010000009">
    <property type="protein sequence ID" value="GAA4335392.1"/>
    <property type="molecule type" value="Genomic_DNA"/>
</dbReference>
<accession>A0ABP8H7C4</accession>
<dbReference type="RefSeq" id="WP_345536525.1">
    <property type="nucleotide sequence ID" value="NZ_BAABGJ010000009.1"/>
</dbReference>
<name>A0ABP8H7C4_9BURK</name>
<evidence type="ECO:0000313" key="2">
    <source>
        <dbReference type="Proteomes" id="UP001500975"/>
    </source>
</evidence>
<evidence type="ECO:0000313" key="1">
    <source>
        <dbReference type="EMBL" id="GAA4335392.1"/>
    </source>
</evidence>
<evidence type="ECO:0008006" key="3">
    <source>
        <dbReference type="Google" id="ProtNLM"/>
    </source>
</evidence>
<gene>
    <name evidence="1" type="ORF">GCM10023165_11850</name>
</gene>
<sequence>MGQPSITVYVDNVGTPHAFIKLDDGQGRIDYYGFAPSTPGDPHGPGKVGEGLTTHARGDRNNSHAGFIDDVGWGRSIAIDSAQHDAMTQAVSDWRFADHTYNGLATLGGENCVTFVQAVLKAGGVTDLTTSRTSLPINLIPADERRALFVTDADGRRWPSDALTDPLTTPGTPAYEYKQSHPELFTVQPPPFQGPLQSLLQGFQSQVSRSSDWSNSELHIEPDGSIVEEVTYAGPLRGDTMEVQYTASGMVSRVTETDGARNNADYGTRTTIYDLEGRIDLVDARLDDGSSDWTDYDQANIRSDSVSRTHTDAQGRTDWVSVEQDDGSHEWTDYDQANTRGDSIWQNRVDAAGREDWRSVTLDDGSRDWTDYDQANTRGDSIWQNRVDAGGREDWRSVTLDDGSRDWTDYDQDGSQAWSTVLSHFDASGRRDYANVYQDDGSRDWYDDDQDNSQSWSTLVSHFDAQGREAHANLYMDDGSRNWFDYDQDGSQPWSRVESRFDAAGREDEANLFFDDGRRKRYDDDQDDSQYWNRVEHDFDVFGHETMANVYHDDGSRTWLDYSVTPGYQVISRFNPQGLLISREASAYWPGAPLPAPLPPAIGPAPALPFLVLPALAPLNPFLPSPFPTFFPPSDFQAPPPVPEWDLEVEVRIPEPEPWG</sequence>
<comment type="caution">
    <text evidence="1">The sequence shown here is derived from an EMBL/GenBank/DDBJ whole genome shotgun (WGS) entry which is preliminary data.</text>
</comment>
<organism evidence="1 2">
    <name type="scientific">Variovorax defluvii</name>
    <dbReference type="NCBI Taxonomy" id="913761"/>
    <lineage>
        <taxon>Bacteria</taxon>
        <taxon>Pseudomonadati</taxon>
        <taxon>Pseudomonadota</taxon>
        <taxon>Betaproteobacteria</taxon>
        <taxon>Burkholderiales</taxon>
        <taxon>Comamonadaceae</taxon>
        <taxon>Variovorax</taxon>
    </lineage>
</organism>
<keyword evidence="2" id="KW-1185">Reference proteome</keyword>
<protein>
    <recommendedName>
        <fullName evidence="3">YD repeat-containing protein</fullName>
    </recommendedName>
</protein>
<proteinExistence type="predicted"/>
<dbReference type="Proteomes" id="UP001500975">
    <property type="component" value="Unassembled WGS sequence"/>
</dbReference>
<reference evidence="2" key="1">
    <citation type="journal article" date="2019" name="Int. J. Syst. Evol. Microbiol.">
        <title>The Global Catalogue of Microorganisms (GCM) 10K type strain sequencing project: providing services to taxonomists for standard genome sequencing and annotation.</title>
        <authorList>
            <consortium name="The Broad Institute Genomics Platform"/>
            <consortium name="The Broad Institute Genome Sequencing Center for Infectious Disease"/>
            <person name="Wu L."/>
            <person name="Ma J."/>
        </authorList>
    </citation>
    <scope>NUCLEOTIDE SEQUENCE [LARGE SCALE GENOMIC DNA]</scope>
    <source>
        <strain evidence="2">JCM 17804</strain>
    </source>
</reference>